<sequence length="66" mass="7321">MVYMSASTHRFNHALENYVINVIHKVPSCLLTTIMPSTKDEILLNDSVVPGHQTASTIIPQVTQTN</sequence>
<reference evidence="1 2" key="1">
    <citation type="journal article" date="2014" name="Agronomy (Basel)">
        <title>A Draft Genome Sequence for Ensete ventricosum, the Drought-Tolerant Tree Against Hunger.</title>
        <authorList>
            <person name="Harrison J."/>
            <person name="Moore K.A."/>
            <person name="Paszkiewicz K."/>
            <person name="Jones T."/>
            <person name="Grant M."/>
            <person name="Ambacheew D."/>
            <person name="Muzemil S."/>
            <person name="Studholme D.J."/>
        </authorList>
    </citation>
    <scope>NUCLEOTIDE SEQUENCE [LARGE SCALE GENOMIC DNA]</scope>
</reference>
<name>A0A426YFA9_ENSVE</name>
<protein>
    <submittedName>
        <fullName evidence="1">Uncharacterized protein</fullName>
    </submittedName>
</protein>
<dbReference type="AlphaFoldDB" id="A0A426YFA9"/>
<gene>
    <name evidence="1" type="ORF">B296_00047733</name>
</gene>
<evidence type="ECO:0000313" key="1">
    <source>
        <dbReference type="EMBL" id="RRT50439.1"/>
    </source>
</evidence>
<evidence type="ECO:0000313" key="2">
    <source>
        <dbReference type="Proteomes" id="UP000287651"/>
    </source>
</evidence>
<dbReference type="EMBL" id="AMZH03012765">
    <property type="protein sequence ID" value="RRT50439.1"/>
    <property type="molecule type" value="Genomic_DNA"/>
</dbReference>
<comment type="caution">
    <text evidence="1">The sequence shown here is derived from an EMBL/GenBank/DDBJ whole genome shotgun (WGS) entry which is preliminary data.</text>
</comment>
<organism evidence="1 2">
    <name type="scientific">Ensete ventricosum</name>
    <name type="common">Abyssinian banana</name>
    <name type="synonym">Musa ensete</name>
    <dbReference type="NCBI Taxonomy" id="4639"/>
    <lineage>
        <taxon>Eukaryota</taxon>
        <taxon>Viridiplantae</taxon>
        <taxon>Streptophyta</taxon>
        <taxon>Embryophyta</taxon>
        <taxon>Tracheophyta</taxon>
        <taxon>Spermatophyta</taxon>
        <taxon>Magnoliopsida</taxon>
        <taxon>Liliopsida</taxon>
        <taxon>Zingiberales</taxon>
        <taxon>Musaceae</taxon>
        <taxon>Ensete</taxon>
    </lineage>
</organism>
<accession>A0A426YFA9</accession>
<proteinExistence type="predicted"/>
<dbReference type="Proteomes" id="UP000287651">
    <property type="component" value="Unassembled WGS sequence"/>
</dbReference>